<dbReference type="Pfam" id="PF02493">
    <property type="entry name" value="MORN"/>
    <property type="match status" value="5"/>
</dbReference>
<proteinExistence type="predicted"/>
<dbReference type="InterPro" id="IPR003409">
    <property type="entry name" value="MORN"/>
</dbReference>
<dbReference type="AlphaFoldDB" id="A0A8S1RG35"/>
<dbReference type="PANTHER" id="PTHR23084:SF263">
    <property type="entry name" value="MORN REPEAT-CONTAINING PROTEIN 1"/>
    <property type="match status" value="1"/>
</dbReference>
<evidence type="ECO:0008006" key="4">
    <source>
        <dbReference type="Google" id="ProtNLM"/>
    </source>
</evidence>
<name>A0A8S1RG35_9CILI</name>
<dbReference type="PANTHER" id="PTHR23084">
    <property type="entry name" value="PHOSPHATIDYLINOSITOL-4-PHOSPHATE 5-KINASE RELATED"/>
    <property type="match status" value="1"/>
</dbReference>
<reference evidence="2" key="1">
    <citation type="submission" date="2021-01" db="EMBL/GenBank/DDBJ databases">
        <authorList>
            <consortium name="Genoscope - CEA"/>
            <person name="William W."/>
        </authorList>
    </citation>
    <scope>NUCLEOTIDE SEQUENCE</scope>
</reference>
<accession>A0A8S1RG35</accession>
<dbReference type="EMBL" id="CAJJDN010000166">
    <property type="protein sequence ID" value="CAD8126243.1"/>
    <property type="molecule type" value="Genomic_DNA"/>
</dbReference>
<evidence type="ECO:0000256" key="1">
    <source>
        <dbReference type="ARBA" id="ARBA00022737"/>
    </source>
</evidence>
<evidence type="ECO:0000313" key="3">
    <source>
        <dbReference type="Proteomes" id="UP000692954"/>
    </source>
</evidence>
<gene>
    <name evidence="2" type="ORF">PSON_ATCC_30995.1.T1660021</name>
</gene>
<comment type="caution">
    <text evidence="2">The sequence shown here is derived from an EMBL/GenBank/DDBJ whole genome shotgun (WGS) entry which is preliminary data.</text>
</comment>
<keyword evidence="1" id="KW-0677">Repeat</keyword>
<evidence type="ECO:0000313" key="2">
    <source>
        <dbReference type="EMBL" id="CAD8126243.1"/>
    </source>
</evidence>
<organism evidence="2 3">
    <name type="scientific">Paramecium sonneborni</name>
    <dbReference type="NCBI Taxonomy" id="65129"/>
    <lineage>
        <taxon>Eukaryota</taxon>
        <taxon>Sar</taxon>
        <taxon>Alveolata</taxon>
        <taxon>Ciliophora</taxon>
        <taxon>Intramacronucleata</taxon>
        <taxon>Oligohymenophorea</taxon>
        <taxon>Peniculida</taxon>
        <taxon>Parameciidae</taxon>
        <taxon>Paramecium</taxon>
    </lineage>
</organism>
<dbReference type="OrthoDB" id="294529at2759"/>
<protein>
    <recommendedName>
        <fullName evidence="4">MORN repeat protein</fullName>
    </recommendedName>
</protein>
<dbReference type="Proteomes" id="UP000692954">
    <property type="component" value="Unassembled WGS sequence"/>
</dbReference>
<sequence length="297" mass="34914">MEKQIYQLEQCIQQLQLKMLTDNILYSPEIIPEHLRLMDIPPFIRAKLKAIQINPNLEKYEAQFQYAKNVGLNRMYQGQWYNEKKNGRGQEYNEKDKKFFYGYYKDGVFVQGLIITENYLFEGETQDDQFLRGTLVYLDERVFSGKFQQGELNDENGNFRSNTEKYVGGFRNGQKYGKGKYENNDFTYEGEFVEDKICGQGILIEKKNGWRQEGQFKDGLLDGKGVIIRSLGDYYEGQFKQGLRHGQGTLKREGQTYQGSFIEGKLDGWVQMTQDKRVYKCFFELGEENKNKRQLIS</sequence>
<dbReference type="SMART" id="SM00698">
    <property type="entry name" value="MORN"/>
    <property type="match status" value="5"/>
</dbReference>
<keyword evidence="3" id="KW-1185">Reference proteome</keyword>